<dbReference type="GeneID" id="75828495"/>
<dbReference type="EMBL" id="JAGIXG020000040">
    <property type="protein sequence ID" value="KAI6779891.1"/>
    <property type="molecule type" value="Genomic_DNA"/>
</dbReference>
<proteinExistence type="predicted"/>
<sequence length="303" mass="34107">MIITMESPSTYQPEIVHTSVPMTPPPEKADCGRQQQQPLTIVPPPQPQGVEPPTPDSLPKDFPSGHCSTSSESICFSSRRQRNRPRRQSTPAYELACSPRDPLSLHTERAYLHQELMRHAAWSQKLYRDHCLANETFRAAGNAKEQRRWKKKLSLLREKINEAACQERVIYQRLGDLTFALSSQDRWTHAQRATTLTYSPTTLPRMDYATDCKEPNTPRVLNATSPTFVPRSVSLNTCLEPERGLDPIGEDDEGYADVVEDHSSSEAGDIEASARERRCSLSSPVCSPLEKRLSLPDLPALWS</sequence>
<reference evidence="2" key="2">
    <citation type="submission" date="2022-07" db="EMBL/GenBank/DDBJ databases">
        <authorList>
            <person name="Goncalves M.F.M."/>
            <person name="Hilario S."/>
            <person name="Van De Peer Y."/>
            <person name="Esteves A.C."/>
            <person name="Alves A."/>
        </authorList>
    </citation>
    <scope>NUCLEOTIDE SEQUENCE</scope>
    <source>
        <strain evidence="2">MUM 19.33</strain>
    </source>
</reference>
<feature type="compositionally biased region" description="Polar residues" evidence="1">
    <location>
        <begin position="1"/>
        <end position="12"/>
    </location>
</feature>
<evidence type="ECO:0000313" key="3">
    <source>
        <dbReference type="Proteomes" id="UP001055219"/>
    </source>
</evidence>
<reference evidence="2" key="1">
    <citation type="journal article" date="2021" name="J Fungi (Basel)">
        <title>Genomic and Metabolomic Analyses of the Marine Fungus Emericellopsis cladophorae: Insights into Saltwater Adaptability Mechanisms and Its Biosynthetic Potential.</title>
        <authorList>
            <person name="Goncalves M.F.M."/>
            <person name="Hilario S."/>
            <person name="Van de Peer Y."/>
            <person name="Esteves A.C."/>
            <person name="Alves A."/>
        </authorList>
    </citation>
    <scope>NUCLEOTIDE SEQUENCE</scope>
    <source>
        <strain evidence="2">MUM 19.33</strain>
    </source>
</reference>
<gene>
    <name evidence="2" type="ORF">J7T54_001979</name>
</gene>
<accession>A0A9P9XXU1</accession>
<organism evidence="2 3">
    <name type="scientific">Emericellopsis cladophorae</name>
    <dbReference type="NCBI Taxonomy" id="2686198"/>
    <lineage>
        <taxon>Eukaryota</taxon>
        <taxon>Fungi</taxon>
        <taxon>Dikarya</taxon>
        <taxon>Ascomycota</taxon>
        <taxon>Pezizomycotina</taxon>
        <taxon>Sordariomycetes</taxon>
        <taxon>Hypocreomycetidae</taxon>
        <taxon>Hypocreales</taxon>
        <taxon>Bionectriaceae</taxon>
        <taxon>Emericellopsis</taxon>
    </lineage>
</organism>
<keyword evidence="3" id="KW-1185">Reference proteome</keyword>
<dbReference type="OrthoDB" id="5226586at2759"/>
<dbReference type="AlphaFoldDB" id="A0A9P9XXU1"/>
<protein>
    <submittedName>
        <fullName evidence="2">Uncharacterized protein</fullName>
    </submittedName>
</protein>
<evidence type="ECO:0000256" key="1">
    <source>
        <dbReference type="SAM" id="MobiDB-lite"/>
    </source>
</evidence>
<evidence type="ECO:0000313" key="2">
    <source>
        <dbReference type="EMBL" id="KAI6779891.1"/>
    </source>
</evidence>
<feature type="compositionally biased region" description="Low complexity" evidence="1">
    <location>
        <begin position="68"/>
        <end position="78"/>
    </location>
</feature>
<comment type="caution">
    <text evidence="2">The sequence shown here is derived from an EMBL/GenBank/DDBJ whole genome shotgun (WGS) entry which is preliminary data.</text>
</comment>
<feature type="region of interest" description="Disordered" evidence="1">
    <location>
        <begin position="1"/>
        <end position="93"/>
    </location>
</feature>
<name>A0A9P9XXU1_9HYPO</name>
<dbReference type="Proteomes" id="UP001055219">
    <property type="component" value="Unassembled WGS sequence"/>
</dbReference>
<dbReference type="RefSeq" id="XP_051360747.1">
    <property type="nucleotide sequence ID" value="XM_051508137.1"/>
</dbReference>
<feature type="compositionally biased region" description="Pro residues" evidence="1">
    <location>
        <begin position="41"/>
        <end position="56"/>
    </location>
</feature>